<dbReference type="InterPro" id="IPR036875">
    <property type="entry name" value="Znf_CCHC_sf"/>
</dbReference>
<evidence type="ECO:0008006" key="4">
    <source>
        <dbReference type="Google" id="ProtNLM"/>
    </source>
</evidence>
<dbReference type="AlphaFoldDB" id="A0A7J0EY17"/>
<gene>
    <name evidence="2" type="ORF">Acr_07g0015500</name>
</gene>
<evidence type="ECO:0000313" key="2">
    <source>
        <dbReference type="EMBL" id="GFY91354.1"/>
    </source>
</evidence>
<reference evidence="2 3" key="1">
    <citation type="submission" date="2019-07" db="EMBL/GenBank/DDBJ databases">
        <title>De Novo Assembly of kiwifruit Actinidia rufa.</title>
        <authorList>
            <person name="Sugita-Konishi S."/>
            <person name="Sato K."/>
            <person name="Mori E."/>
            <person name="Abe Y."/>
            <person name="Kisaki G."/>
            <person name="Hamano K."/>
            <person name="Suezawa K."/>
            <person name="Otani M."/>
            <person name="Fukuda T."/>
            <person name="Manabe T."/>
            <person name="Gomi K."/>
            <person name="Tabuchi M."/>
            <person name="Akimitsu K."/>
            <person name="Kataoka I."/>
        </authorList>
    </citation>
    <scope>NUCLEOTIDE SEQUENCE [LARGE SCALE GENOMIC DNA]</scope>
    <source>
        <strain evidence="3">cv. Fuchu</strain>
    </source>
</reference>
<sequence length="198" mass="22055">MARKFAIPSVAESVGSSRTVEKPETESVGPVNESTPTIRDLRTPCWVFCPYEKAIEKGNGMVTAHRKARCAIESKDSEALISHESMRRKDSEKFLDESAMVASDEAQVRGRTMERLGGSNSRGRSQSRGNHKKKCYYCDLEDHIMRNCQKLKADKEKAKPSDAAVIESFKGKWNGNSPSESTVSELTKAEGNMFGRIF</sequence>
<proteinExistence type="predicted"/>
<protein>
    <recommendedName>
        <fullName evidence="4">CCHC-type domain-containing protein</fullName>
    </recommendedName>
</protein>
<accession>A0A7J0EY17</accession>
<feature type="region of interest" description="Disordered" evidence="1">
    <location>
        <begin position="1"/>
        <end position="36"/>
    </location>
</feature>
<dbReference type="GO" id="GO:0003676">
    <property type="term" value="F:nucleic acid binding"/>
    <property type="evidence" value="ECO:0007669"/>
    <property type="project" value="InterPro"/>
</dbReference>
<name>A0A7J0EY17_9ERIC</name>
<evidence type="ECO:0000256" key="1">
    <source>
        <dbReference type="SAM" id="MobiDB-lite"/>
    </source>
</evidence>
<evidence type="ECO:0000313" key="3">
    <source>
        <dbReference type="Proteomes" id="UP000585474"/>
    </source>
</evidence>
<dbReference type="EMBL" id="BJWL01000007">
    <property type="protein sequence ID" value="GFY91354.1"/>
    <property type="molecule type" value="Genomic_DNA"/>
</dbReference>
<keyword evidence="3" id="KW-1185">Reference proteome</keyword>
<organism evidence="2 3">
    <name type="scientific">Actinidia rufa</name>
    <dbReference type="NCBI Taxonomy" id="165716"/>
    <lineage>
        <taxon>Eukaryota</taxon>
        <taxon>Viridiplantae</taxon>
        <taxon>Streptophyta</taxon>
        <taxon>Embryophyta</taxon>
        <taxon>Tracheophyta</taxon>
        <taxon>Spermatophyta</taxon>
        <taxon>Magnoliopsida</taxon>
        <taxon>eudicotyledons</taxon>
        <taxon>Gunneridae</taxon>
        <taxon>Pentapetalae</taxon>
        <taxon>asterids</taxon>
        <taxon>Ericales</taxon>
        <taxon>Actinidiaceae</taxon>
        <taxon>Actinidia</taxon>
    </lineage>
</organism>
<dbReference type="GO" id="GO:0008270">
    <property type="term" value="F:zinc ion binding"/>
    <property type="evidence" value="ECO:0007669"/>
    <property type="project" value="InterPro"/>
</dbReference>
<dbReference type="Gene3D" id="4.10.60.10">
    <property type="entry name" value="Zinc finger, CCHC-type"/>
    <property type="match status" value="1"/>
</dbReference>
<dbReference type="Proteomes" id="UP000585474">
    <property type="component" value="Unassembled WGS sequence"/>
</dbReference>
<comment type="caution">
    <text evidence="2">The sequence shown here is derived from an EMBL/GenBank/DDBJ whole genome shotgun (WGS) entry which is preliminary data.</text>
</comment>
<dbReference type="SUPFAM" id="SSF57756">
    <property type="entry name" value="Retrovirus zinc finger-like domains"/>
    <property type="match status" value="1"/>
</dbReference>